<protein>
    <submittedName>
        <fullName evidence="2">Uncharacterized protein</fullName>
    </submittedName>
</protein>
<evidence type="ECO:0000313" key="1">
    <source>
        <dbReference type="EMBL" id="GGL79292.1"/>
    </source>
</evidence>
<dbReference type="Proteomes" id="UP000648663">
    <property type="component" value="Unassembled WGS sequence"/>
</dbReference>
<dbReference type="EMBL" id="JAAMPA010000001">
    <property type="protein sequence ID" value="NIH68241.1"/>
    <property type="molecule type" value="Genomic_DNA"/>
</dbReference>
<reference evidence="1" key="1">
    <citation type="journal article" date="2014" name="Int. J. Syst. Evol. Microbiol.">
        <title>Complete genome of a new Firmicutes species belonging to the dominant human colonic microbiota ('Ruminococcus bicirculans') reveals two chromosomes and a selective capacity to utilize plant glucans.</title>
        <authorList>
            <consortium name="NISC Comparative Sequencing Program"/>
            <person name="Wegmann U."/>
            <person name="Louis P."/>
            <person name="Goesmann A."/>
            <person name="Henrissat B."/>
            <person name="Duncan S.H."/>
            <person name="Flint H.J."/>
        </authorList>
    </citation>
    <scope>NUCLEOTIDE SEQUENCE</scope>
    <source>
        <strain evidence="1">CGMCC 4.5581</strain>
    </source>
</reference>
<evidence type="ECO:0000313" key="4">
    <source>
        <dbReference type="Proteomes" id="UP000648663"/>
    </source>
</evidence>
<dbReference type="EMBL" id="BMMI01000008">
    <property type="protein sequence ID" value="GGL79292.1"/>
    <property type="molecule type" value="Genomic_DNA"/>
</dbReference>
<reference evidence="4" key="2">
    <citation type="journal article" date="2019" name="Int. J. Syst. Evol. Microbiol.">
        <title>The Global Catalogue of Microorganisms (GCM) 10K type strain sequencing project: providing services to taxonomists for standard genome sequencing and annotation.</title>
        <authorList>
            <consortium name="The Broad Institute Genomics Platform"/>
            <consortium name="The Broad Institute Genome Sequencing Center for Infectious Disease"/>
            <person name="Wu L."/>
            <person name="Ma J."/>
        </authorList>
    </citation>
    <scope>NUCLEOTIDE SEQUENCE [LARGE SCALE GENOMIC DNA]</scope>
    <source>
        <strain evidence="4">CGMCC 4.5581</strain>
    </source>
</reference>
<dbReference type="RefSeq" id="WP_166755484.1">
    <property type="nucleotide sequence ID" value="NZ_BAABJU010000005.1"/>
</dbReference>
<accession>A0A846LLI1</accession>
<reference evidence="1" key="4">
    <citation type="submission" date="2024-05" db="EMBL/GenBank/DDBJ databases">
        <authorList>
            <person name="Sun Q."/>
            <person name="Zhou Y."/>
        </authorList>
    </citation>
    <scope>NUCLEOTIDE SEQUENCE</scope>
    <source>
        <strain evidence="1">CGMCC 4.5581</strain>
    </source>
</reference>
<sequence>MVSDMDFRIRPTGVSYGSVAPLRIGNDKRDLKLASGCSAHPTGAEQAIRPEHLVQSLSQSTDTAATRRG</sequence>
<name>A0A846LLI1_9ACTN</name>
<dbReference type="AlphaFoldDB" id="A0A846LLI1"/>
<organism evidence="2 3">
    <name type="scientific">Modestobacter marinus</name>
    <dbReference type="NCBI Taxonomy" id="477641"/>
    <lineage>
        <taxon>Bacteria</taxon>
        <taxon>Bacillati</taxon>
        <taxon>Actinomycetota</taxon>
        <taxon>Actinomycetes</taxon>
        <taxon>Geodermatophilales</taxon>
        <taxon>Geodermatophilaceae</taxon>
        <taxon>Modestobacter</taxon>
    </lineage>
</organism>
<evidence type="ECO:0000313" key="3">
    <source>
        <dbReference type="Proteomes" id="UP000552836"/>
    </source>
</evidence>
<dbReference type="Proteomes" id="UP000552836">
    <property type="component" value="Unassembled WGS sequence"/>
</dbReference>
<proteinExistence type="predicted"/>
<reference evidence="2 3" key="3">
    <citation type="submission" date="2020-02" db="EMBL/GenBank/DDBJ databases">
        <title>Sequencing the genomes of 1000 actinobacteria strains.</title>
        <authorList>
            <person name="Klenk H.-P."/>
        </authorList>
    </citation>
    <scope>NUCLEOTIDE SEQUENCE [LARGE SCALE GENOMIC DNA]</scope>
    <source>
        <strain evidence="2 3">DSM 45201</strain>
    </source>
</reference>
<comment type="caution">
    <text evidence="2">The sequence shown here is derived from an EMBL/GenBank/DDBJ whole genome shotgun (WGS) entry which is preliminary data.</text>
</comment>
<evidence type="ECO:0000313" key="2">
    <source>
        <dbReference type="EMBL" id="NIH68241.1"/>
    </source>
</evidence>
<gene>
    <name evidence="2" type="ORF">FB380_002687</name>
    <name evidence="1" type="ORF">GCM10011589_39290</name>
</gene>
<keyword evidence="4" id="KW-1185">Reference proteome</keyword>